<protein>
    <submittedName>
        <fullName evidence="5">F-box domain containing protein</fullName>
    </submittedName>
</protein>
<dbReference type="SUPFAM" id="SSF50978">
    <property type="entry name" value="WD40 repeat-like"/>
    <property type="match status" value="1"/>
</dbReference>
<keyword evidence="2" id="KW-0853">WD repeat</keyword>
<dbReference type="PROSITE" id="PS50181">
    <property type="entry name" value="FBOX"/>
    <property type="match status" value="1"/>
</dbReference>
<gene>
    <name evidence="5" type="ORF">AAL_08026</name>
</gene>
<proteinExistence type="inferred from homology"/>
<dbReference type="InterPro" id="IPR001680">
    <property type="entry name" value="WD40_rpt"/>
</dbReference>
<feature type="domain" description="F-box" evidence="4">
    <location>
        <begin position="59"/>
        <end position="105"/>
    </location>
</feature>
<dbReference type="InterPro" id="IPR036322">
    <property type="entry name" value="WD40_repeat_dom_sf"/>
</dbReference>
<evidence type="ECO:0000256" key="2">
    <source>
        <dbReference type="PROSITE-ProRule" id="PRU00221"/>
    </source>
</evidence>
<evidence type="ECO:0000256" key="1">
    <source>
        <dbReference type="ARBA" id="ARBA00007968"/>
    </source>
</evidence>
<organism evidence="5 6">
    <name type="scientific">Moelleriella libera RCEF 2490</name>
    <dbReference type="NCBI Taxonomy" id="1081109"/>
    <lineage>
        <taxon>Eukaryota</taxon>
        <taxon>Fungi</taxon>
        <taxon>Dikarya</taxon>
        <taxon>Ascomycota</taxon>
        <taxon>Pezizomycotina</taxon>
        <taxon>Sordariomycetes</taxon>
        <taxon>Hypocreomycetidae</taxon>
        <taxon>Hypocreales</taxon>
        <taxon>Clavicipitaceae</taxon>
        <taxon>Moelleriella</taxon>
    </lineage>
</organism>
<dbReference type="Pfam" id="PF25499">
    <property type="entry name" value="Beta-prop_pof12"/>
    <property type="match status" value="1"/>
</dbReference>
<feature type="compositionally biased region" description="Basic residues" evidence="3">
    <location>
        <begin position="1"/>
        <end position="11"/>
    </location>
</feature>
<dbReference type="SUPFAM" id="SSF81383">
    <property type="entry name" value="F-box domain"/>
    <property type="match status" value="1"/>
</dbReference>
<feature type="compositionally biased region" description="Basic and acidic residues" evidence="3">
    <location>
        <begin position="12"/>
        <end position="24"/>
    </location>
</feature>
<dbReference type="STRING" id="1081109.A0A167W6R6"/>
<reference evidence="5 6" key="1">
    <citation type="journal article" date="2016" name="Genome Biol. Evol.">
        <title>Divergent and convergent evolution of fungal pathogenicity.</title>
        <authorList>
            <person name="Shang Y."/>
            <person name="Xiao G."/>
            <person name="Zheng P."/>
            <person name="Cen K."/>
            <person name="Zhan S."/>
            <person name="Wang C."/>
        </authorList>
    </citation>
    <scope>NUCLEOTIDE SEQUENCE [LARGE SCALE GENOMIC DNA]</scope>
    <source>
        <strain evidence="5 6">RCEF 2490</strain>
    </source>
</reference>
<feature type="repeat" description="WD" evidence="2">
    <location>
        <begin position="495"/>
        <end position="529"/>
    </location>
</feature>
<feature type="region of interest" description="Disordered" evidence="3">
    <location>
        <begin position="1"/>
        <end position="32"/>
    </location>
</feature>
<keyword evidence="6" id="KW-1185">Reference proteome</keyword>
<evidence type="ECO:0000259" key="4">
    <source>
        <dbReference type="PROSITE" id="PS50181"/>
    </source>
</evidence>
<dbReference type="Pfam" id="PF12937">
    <property type="entry name" value="F-box-like"/>
    <property type="match status" value="1"/>
</dbReference>
<evidence type="ECO:0000256" key="3">
    <source>
        <dbReference type="SAM" id="MobiDB-lite"/>
    </source>
</evidence>
<dbReference type="InterPro" id="IPR001810">
    <property type="entry name" value="F-box_dom"/>
</dbReference>
<dbReference type="EMBL" id="AZGY01000029">
    <property type="protein sequence ID" value="KZZ88468.1"/>
    <property type="molecule type" value="Genomic_DNA"/>
</dbReference>
<dbReference type="InterPro" id="IPR036047">
    <property type="entry name" value="F-box-like_dom_sf"/>
</dbReference>
<evidence type="ECO:0000313" key="5">
    <source>
        <dbReference type="EMBL" id="KZZ88468.1"/>
    </source>
</evidence>
<dbReference type="AlphaFoldDB" id="A0A167W6R6"/>
<sequence>MAMRAPAKRKLAPCERDEYPDRGDSSSSNDCPHERCSAALCTESRAAKRPRTAAGAISGDNFSSLSDELLVRILSFLDEKTLLGLSPTSRRFCRITADSQLWRPHYYRRFILPRAHKIPGFRSGATRRSASKLRYSAGKSIWADGGWGRRGGFVTGAAAGTGAAGTAVTSPATVDWKRQYKLRHNWARGQCAVEEVQVHGGGGGGGDGGDGGMEADAASVAEWQTLVKVVEGLAITVDSKTGLRAWDLRTRRLLSQTALDHNGPAAPRPSCLAVDDSLLGSGVLDVAVGFEEGGFGIWRLDLESAHLSVLYRHAKGFFGGLTAVAYSHPYVLAASALGLISLFSFDQPEAKLITSLKSHNTRSPLALSIRRSSASVVASIAYTFDAVNGWCIGIQNLDIKPSGIAIQPEIITSKLAYTLPTRTRAPAVDPVFFASSRPHLSPRPSPSIDNKAHEGPVRLCYSHPYLLATLPDNTLVLHLCTSTASSLSISPGLRLWGHTSGISDAEITPQGKAVSISTKGNEIRVWDLEGRVGGSSVEVRPRWPSDTRPEARSNENGTSRVAADTDDRKNWVGFDEQTVVVLKEAGDGRESLMVYDFT</sequence>
<accession>A0A167W6R6</accession>
<feature type="region of interest" description="Disordered" evidence="3">
    <location>
        <begin position="535"/>
        <end position="564"/>
    </location>
</feature>
<feature type="compositionally biased region" description="Basic and acidic residues" evidence="3">
    <location>
        <begin position="539"/>
        <end position="553"/>
    </location>
</feature>
<name>A0A167W6R6_9HYPO</name>
<comment type="caution">
    <text evidence="5">The sequence shown here is derived from an EMBL/GenBank/DDBJ whole genome shotgun (WGS) entry which is preliminary data.</text>
</comment>
<dbReference type="InterPro" id="IPR015943">
    <property type="entry name" value="WD40/YVTN_repeat-like_dom_sf"/>
</dbReference>
<dbReference type="Gene3D" id="2.130.10.10">
    <property type="entry name" value="YVTN repeat-like/Quinoprotein amine dehydrogenase"/>
    <property type="match status" value="1"/>
</dbReference>
<dbReference type="OrthoDB" id="3219396at2759"/>
<comment type="similarity">
    <text evidence="1">Belongs to the WD repeat MET30/SCONB/SCON-2 family.</text>
</comment>
<evidence type="ECO:0000313" key="6">
    <source>
        <dbReference type="Proteomes" id="UP000078544"/>
    </source>
</evidence>
<dbReference type="Gene3D" id="1.20.1280.50">
    <property type="match status" value="1"/>
</dbReference>
<dbReference type="PROSITE" id="PS50082">
    <property type="entry name" value="WD_REPEATS_2"/>
    <property type="match status" value="1"/>
</dbReference>
<dbReference type="Proteomes" id="UP000078544">
    <property type="component" value="Unassembled WGS sequence"/>
</dbReference>